<gene>
    <name evidence="3" type="ORF">HER39_18475</name>
</gene>
<keyword evidence="4" id="KW-1185">Reference proteome</keyword>
<dbReference type="Proteomes" id="UP000523795">
    <property type="component" value="Unassembled WGS sequence"/>
</dbReference>
<proteinExistence type="predicted"/>
<reference evidence="3 4" key="1">
    <citation type="submission" date="2020-04" db="EMBL/GenBank/DDBJ databases">
        <authorList>
            <person name="Liu S."/>
        </authorList>
    </citation>
    <scope>NUCLEOTIDE SEQUENCE [LARGE SCALE GENOMIC DNA]</scope>
    <source>
        <strain evidence="3 4">CGMCC 1.15091</strain>
    </source>
</reference>
<sequence>YEQRAYLNMDAVGVIHMCQKAIQTLARMSGGSMHKVGNELDRIQRDVVVLMNHSSGDWSSHTEYAGRVLLGLGLGNRPEELF</sequence>
<comment type="caution">
    <text evidence="3">The sequence shown here is derived from an EMBL/GenBank/DDBJ whole genome shotgun (WGS) entry which is preliminary data.</text>
</comment>
<accession>A0ABX1JUV6</accession>
<dbReference type="Gene3D" id="1.20.140.10">
    <property type="entry name" value="Butyryl-CoA Dehydrogenase, subunit A, domain 3"/>
    <property type="match status" value="1"/>
</dbReference>
<evidence type="ECO:0000313" key="4">
    <source>
        <dbReference type="Proteomes" id="UP000523795"/>
    </source>
</evidence>
<evidence type="ECO:0000256" key="1">
    <source>
        <dbReference type="ARBA" id="ARBA00023002"/>
    </source>
</evidence>
<evidence type="ECO:0000313" key="3">
    <source>
        <dbReference type="EMBL" id="NKX52521.1"/>
    </source>
</evidence>
<evidence type="ECO:0000259" key="2">
    <source>
        <dbReference type="Pfam" id="PF08028"/>
    </source>
</evidence>
<feature type="non-terminal residue" evidence="3">
    <location>
        <position position="1"/>
    </location>
</feature>
<protein>
    <recommendedName>
        <fullName evidence="2">Acyl-CoA dehydrogenase C-terminal domain-containing protein</fullName>
    </recommendedName>
</protein>
<keyword evidence="1" id="KW-0560">Oxidoreductase</keyword>
<dbReference type="InterPro" id="IPR013107">
    <property type="entry name" value="Acyl-CoA_DH_C"/>
</dbReference>
<name>A0ABX1JUV6_9MICC</name>
<dbReference type="Pfam" id="PF08028">
    <property type="entry name" value="Acyl-CoA_dh_2"/>
    <property type="match status" value="1"/>
</dbReference>
<organism evidence="3 4">
    <name type="scientific">Arthrobacter deserti</name>
    <dbReference type="NCBI Taxonomy" id="1742687"/>
    <lineage>
        <taxon>Bacteria</taxon>
        <taxon>Bacillati</taxon>
        <taxon>Actinomycetota</taxon>
        <taxon>Actinomycetes</taxon>
        <taxon>Micrococcales</taxon>
        <taxon>Micrococcaceae</taxon>
        <taxon>Arthrobacter</taxon>
    </lineage>
</organism>
<dbReference type="EMBL" id="JAAZSR010000575">
    <property type="protein sequence ID" value="NKX52521.1"/>
    <property type="molecule type" value="Genomic_DNA"/>
</dbReference>
<feature type="domain" description="Acyl-CoA dehydrogenase C-terminal" evidence="2">
    <location>
        <begin position="3"/>
        <end position="55"/>
    </location>
</feature>